<dbReference type="InterPro" id="IPR030395">
    <property type="entry name" value="GP_PDE_dom"/>
</dbReference>
<dbReference type="EMBL" id="ML737806">
    <property type="protein sequence ID" value="KAE8359785.1"/>
    <property type="molecule type" value="Genomic_DNA"/>
</dbReference>
<dbReference type="GO" id="GO:0046475">
    <property type="term" value="P:glycerophospholipid catabolic process"/>
    <property type="evidence" value="ECO:0007669"/>
    <property type="project" value="TreeGrafter"/>
</dbReference>
<evidence type="ECO:0000259" key="2">
    <source>
        <dbReference type="PROSITE" id="PS51704"/>
    </source>
</evidence>
<keyword evidence="4" id="KW-1185">Reference proteome</keyword>
<evidence type="ECO:0000313" key="3">
    <source>
        <dbReference type="EMBL" id="KAE8359785.1"/>
    </source>
</evidence>
<feature type="non-terminal residue" evidence="3">
    <location>
        <position position="201"/>
    </location>
</feature>
<dbReference type="OrthoDB" id="197419at2759"/>
<proteinExistence type="predicted"/>
<dbReference type="PROSITE" id="PS51704">
    <property type="entry name" value="GP_PDE"/>
    <property type="match status" value="1"/>
</dbReference>
<dbReference type="AlphaFoldDB" id="A0A5N6ZQW4"/>
<dbReference type="Proteomes" id="UP000326268">
    <property type="component" value="Unassembled WGS sequence"/>
</dbReference>
<dbReference type="InterPro" id="IPR051578">
    <property type="entry name" value="GDPD"/>
</dbReference>
<dbReference type="SUPFAM" id="SSF51695">
    <property type="entry name" value="PLC-like phosphodiesterases"/>
    <property type="match status" value="1"/>
</dbReference>
<dbReference type="PANTHER" id="PTHR22958">
    <property type="entry name" value="GLYCEROPHOSPHORYL DIESTER PHOSPHODIESTERASE"/>
    <property type="match status" value="1"/>
</dbReference>
<accession>A0A5N6ZQW4</accession>
<dbReference type="GeneID" id="43653013"/>
<dbReference type="RefSeq" id="XP_031922866.1">
    <property type="nucleotide sequence ID" value="XM_032068567.1"/>
</dbReference>
<keyword evidence="1" id="KW-0378">Hydrolase</keyword>
<dbReference type="PANTHER" id="PTHR22958:SF1">
    <property type="entry name" value="GLYCEROPHOSPHOCHOLINE PHOSPHODIESTERASE GPCPD1"/>
    <property type="match status" value="1"/>
</dbReference>
<dbReference type="Pfam" id="PF03009">
    <property type="entry name" value="GDPD"/>
    <property type="match status" value="1"/>
</dbReference>
<sequence>MHASNIQSPRGDSVSVLGKANAQPISTQIIPAKPRSRSLSKVHERGAREIRERMKYTVDFVSKAFKPNTRGDFIQDSFTTLEELPESINFNIEIKYPRLHEAINAGVRLVAIEINTFIDKALEKLFSCGNKKRTIILSSFTPEICILLAIKQHMYPVMFITNAGKPPVTDREMRAASIQSAVRFAKKWNLFGLVLAPEALV</sequence>
<name>A0A5N6ZQW4_9EURO</name>
<dbReference type="Gene3D" id="3.20.20.190">
    <property type="entry name" value="Phosphatidylinositol (PI) phosphodiesterase"/>
    <property type="match status" value="1"/>
</dbReference>
<protein>
    <submittedName>
        <fullName evidence="3">Glycerophosphoryl diester phosphodiesterase family-domain-containing protein</fullName>
    </submittedName>
</protein>
<evidence type="ECO:0000256" key="1">
    <source>
        <dbReference type="ARBA" id="ARBA00022801"/>
    </source>
</evidence>
<dbReference type="InterPro" id="IPR017946">
    <property type="entry name" value="PLC-like_Pdiesterase_TIM-brl"/>
</dbReference>
<feature type="domain" description="GP-PDE" evidence="2">
    <location>
        <begin position="1"/>
        <end position="201"/>
    </location>
</feature>
<dbReference type="GO" id="GO:0047389">
    <property type="term" value="F:glycerophosphocholine phosphodiesterase activity"/>
    <property type="evidence" value="ECO:0007669"/>
    <property type="project" value="TreeGrafter"/>
</dbReference>
<reference evidence="3 4" key="1">
    <citation type="submission" date="2019-04" db="EMBL/GenBank/DDBJ databases">
        <title>Friends and foes A comparative genomics studyof 23 Aspergillus species from section Flavi.</title>
        <authorList>
            <consortium name="DOE Joint Genome Institute"/>
            <person name="Kjaerbolling I."/>
            <person name="Vesth T."/>
            <person name="Frisvad J.C."/>
            <person name="Nybo J.L."/>
            <person name="Theobald S."/>
            <person name="Kildgaard S."/>
            <person name="Isbrandt T."/>
            <person name="Kuo A."/>
            <person name="Sato A."/>
            <person name="Lyhne E.K."/>
            <person name="Kogle M.E."/>
            <person name="Wiebenga A."/>
            <person name="Kun R.S."/>
            <person name="Lubbers R.J."/>
            <person name="Makela M.R."/>
            <person name="Barry K."/>
            <person name="Chovatia M."/>
            <person name="Clum A."/>
            <person name="Daum C."/>
            <person name="Haridas S."/>
            <person name="He G."/>
            <person name="LaButti K."/>
            <person name="Lipzen A."/>
            <person name="Mondo S."/>
            <person name="Riley R."/>
            <person name="Salamov A."/>
            <person name="Simmons B.A."/>
            <person name="Magnuson J.K."/>
            <person name="Henrissat B."/>
            <person name="Mortensen U.H."/>
            <person name="Larsen T.O."/>
            <person name="Devries R.P."/>
            <person name="Grigoriev I.V."/>
            <person name="Machida M."/>
            <person name="Baker S.E."/>
            <person name="Andersen M.R."/>
        </authorList>
    </citation>
    <scope>NUCLEOTIDE SEQUENCE [LARGE SCALE GENOMIC DNA]</scope>
    <source>
        <strain evidence="3 4">CBS 763.97</strain>
    </source>
</reference>
<evidence type="ECO:0000313" key="4">
    <source>
        <dbReference type="Proteomes" id="UP000326268"/>
    </source>
</evidence>
<gene>
    <name evidence="3" type="ORF">BDV27DRAFT_135554</name>
</gene>
<organism evidence="3 4">
    <name type="scientific">Aspergillus caelatus</name>
    <dbReference type="NCBI Taxonomy" id="61420"/>
    <lineage>
        <taxon>Eukaryota</taxon>
        <taxon>Fungi</taxon>
        <taxon>Dikarya</taxon>
        <taxon>Ascomycota</taxon>
        <taxon>Pezizomycotina</taxon>
        <taxon>Eurotiomycetes</taxon>
        <taxon>Eurotiomycetidae</taxon>
        <taxon>Eurotiales</taxon>
        <taxon>Aspergillaceae</taxon>
        <taxon>Aspergillus</taxon>
        <taxon>Aspergillus subgen. Circumdati</taxon>
    </lineage>
</organism>